<organism evidence="1 2">
    <name type="scientific">Hyalomma asiaticum</name>
    <name type="common">Tick</name>
    <dbReference type="NCBI Taxonomy" id="266040"/>
    <lineage>
        <taxon>Eukaryota</taxon>
        <taxon>Metazoa</taxon>
        <taxon>Ecdysozoa</taxon>
        <taxon>Arthropoda</taxon>
        <taxon>Chelicerata</taxon>
        <taxon>Arachnida</taxon>
        <taxon>Acari</taxon>
        <taxon>Parasitiformes</taxon>
        <taxon>Ixodida</taxon>
        <taxon>Ixodoidea</taxon>
        <taxon>Ixodidae</taxon>
        <taxon>Hyalomminae</taxon>
        <taxon>Hyalomma</taxon>
    </lineage>
</organism>
<reference evidence="1" key="1">
    <citation type="submission" date="2020-05" db="EMBL/GenBank/DDBJ databases">
        <title>Large-scale comparative analyses of tick genomes elucidate their genetic diversity and vector capacities.</title>
        <authorList>
            <person name="Jia N."/>
            <person name="Wang J."/>
            <person name="Shi W."/>
            <person name="Du L."/>
            <person name="Sun Y."/>
            <person name="Zhan W."/>
            <person name="Jiang J."/>
            <person name="Wang Q."/>
            <person name="Zhang B."/>
            <person name="Ji P."/>
            <person name="Sakyi L.B."/>
            <person name="Cui X."/>
            <person name="Yuan T."/>
            <person name="Jiang B."/>
            <person name="Yang W."/>
            <person name="Lam T.T.-Y."/>
            <person name="Chang Q."/>
            <person name="Ding S."/>
            <person name="Wang X."/>
            <person name="Zhu J."/>
            <person name="Ruan X."/>
            <person name="Zhao L."/>
            <person name="Wei J."/>
            <person name="Que T."/>
            <person name="Du C."/>
            <person name="Cheng J."/>
            <person name="Dai P."/>
            <person name="Han X."/>
            <person name="Huang E."/>
            <person name="Gao Y."/>
            <person name="Liu J."/>
            <person name="Shao H."/>
            <person name="Ye R."/>
            <person name="Li L."/>
            <person name="Wei W."/>
            <person name="Wang X."/>
            <person name="Wang C."/>
            <person name="Yang T."/>
            <person name="Huo Q."/>
            <person name="Li W."/>
            <person name="Guo W."/>
            <person name="Chen H."/>
            <person name="Zhou L."/>
            <person name="Ni X."/>
            <person name="Tian J."/>
            <person name="Zhou Y."/>
            <person name="Sheng Y."/>
            <person name="Liu T."/>
            <person name="Pan Y."/>
            <person name="Xia L."/>
            <person name="Li J."/>
            <person name="Zhao F."/>
            <person name="Cao W."/>
        </authorList>
    </citation>
    <scope>NUCLEOTIDE SEQUENCE</scope>
    <source>
        <strain evidence="1">Hyas-2018</strain>
    </source>
</reference>
<protein>
    <submittedName>
        <fullName evidence="1">Uncharacterized protein</fullName>
    </submittedName>
</protein>
<keyword evidence="2" id="KW-1185">Reference proteome</keyword>
<sequence length="159" mass="17593">MRRRTSDSRQCLQSKIQDSIFDTQKTMGKPANGRRPPTGFPSPSTSHPTETGFTKPIQIQVPEQDQSQQSPTRSRSRARTPTIGNKTTAGPKERLSAISRQSVLAEAAQEFLPRCCKSTAPQEQVFQSLYFPTLLAAVCRGKPETRPATLRPHTSDAQL</sequence>
<evidence type="ECO:0000313" key="1">
    <source>
        <dbReference type="EMBL" id="KAH6932212.1"/>
    </source>
</evidence>
<accession>A0ACB7SGD7</accession>
<gene>
    <name evidence="1" type="ORF">HPB50_003706</name>
</gene>
<dbReference type="EMBL" id="CM023484">
    <property type="protein sequence ID" value="KAH6932212.1"/>
    <property type="molecule type" value="Genomic_DNA"/>
</dbReference>
<proteinExistence type="predicted"/>
<evidence type="ECO:0000313" key="2">
    <source>
        <dbReference type="Proteomes" id="UP000821845"/>
    </source>
</evidence>
<dbReference type="Proteomes" id="UP000821845">
    <property type="component" value="Chromosome 4"/>
</dbReference>
<name>A0ACB7SGD7_HYAAI</name>
<comment type="caution">
    <text evidence="1">The sequence shown here is derived from an EMBL/GenBank/DDBJ whole genome shotgun (WGS) entry which is preliminary data.</text>
</comment>